<evidence type="ECO:0000313" key="14">
    <source>
        <dbReference type="Proteomes" id="UP000503222"/>
    </source>
</evidence>
<keyword evidence="8" id="KW-0902">Two-component regulatory system</keyword>
<keyword evidence="3" id="KW-0597">Phosphoprotein</keyword>
<evidence type="ECO:0000256" key="10">
    <source>
        <dbReference type="ARBA" id="ARBA00070616"/>
    </source>
</evidence>
<evidence type="ECO:0000256" key="6">
    <source>
        <dbReference type="ARBA" id="ARBA00022777"/>
    </source>
</evidence>
<dbReference type="SUPFAM" id="SSF55785">
    <property type="entry name" value="PYP-like sensor domain (PAS domain)"/>
    <property type="match status" value="1"/>
</dbReference>
<dbReference type="Proteomes" id="UP000503222">
    <property type="component" value="Chromosome"/>
</dbReference>
<dbReference type="SUPFAM" id="SSF47384">
    <property type="entry name" value="Homodimeric domain of signal transducing histidine kinase"/>
    <property type="match status" value="1"/>
</dbReference>
<dbReference type="EMBL" id="CP049869">
    <property type="protein sequence ID" value="QIK78672.1"/>
    <property type="molecule type" value="Genomic_DNA"/>
</dbReference>
<keyword evidence="7" id="KW-0067">ATP-binding</keyword>
<dbReference type="NCBIfam" id="TIGR00229">
    <property type="entry name" value="sensory_box"/>
    <property type="match status" value="1"/>
</dbReference>
<dbReference type="InterPro" id="IPR004358">
    <property type="entry name" value="Sig_transdc_His_kin-like_C"/>
</dbReference>
<dbReference type="FunFam" id="3.30.450.20:FF:000060">
    <property type="entry name" value="Sensor protein FixL"/>
    <property type="match status" value="1"/>
</dbReference>
<protein>
    <recommendedName>
        <fullName evidence="10">Sensor protein FixL</fullName>
        <ecNumber evidence="2">2.7.13.3</ecNumber>
    </recommendedName>
</protein>
<comment type="function">
    <text evidence="9">Putative oxygen sensor; modulates the activity of FixJ, a transcriptional activator of nitrogen fixation fixK gene. FixL probably acts as a kinase that phosphorylates FixJ.</text>
</comment>
<dbReference type="Gene3D" id="6.10.250.2580">
    <property type="match status" value="1"/>
</dbReference>
<dbReference type="EC" id="2.7.13.3" evidence="2"/>
<dbReference type="GO" id="GO:0006355">
    <property type="term" value="P:regulation of DNA-templated transcription"/>
    <property type="evidence" value="ECO:0007669"/>
    <property type="project" value="InterPro"/>
</dbReference>
<organism evidence="13 14">
    <name type="scientific">Sphingomonas piscis</name>
    <dbReference type="NCBI Taxonomy" id="2714943"/>
    <lineage>
        <taxon>Bacteria</taxon>
        <taxon>Pseudomonadati</taxon>
        <taxon>Pseudomonadota</taxon>
        <taxon>Alphaproteobacteria</taxon>
        <taxon>Sphingomonadales</taxon>
        <taxon>Sphingomonadaceae</taxon>
        <taxon>Sphingomonas</taxon>
    </lineage>
</organism>
<feature type="domain" description="Histidine kinase" evidence="11">
    <location>
        <begin position="164"/>
        <end position="380"/>
    </location>
</feature>
<reference evidence="13 14" key="1">
    <citation type="submission" date="2020-03" db="EMBL/GenBank/DDBJ databases">
        <title>Sphingomonas sp. nov., isolated from fish.</title>
        <authorList>
            <person name="Hyun D.-W."/>
            <person name="Bae J.-W."/>
        </authorList>
    </citation>
    <scope>NUCLEOTIDE SEQUENCE [LARGE SCALE GENOMIC DNA]</scope>
    <source>
        <strain evidence="13 14">HDW15B</strain>
    </source>
</reference>
<dbReference type="Pfam" id="PF02518">
    <property type="entry name" value="HATPase_c"/>
    <property type="match status" value="1"/>
</dbReference>
<dbReference type="InterPro" id="IPR013767">
    <property type="entry name" value="PAS_fold"/>
</dbReference>
<evidence type="ECO:0000256" key="1">
    <source>
        <dbReference type="ARBA" id="ARBA00000085"/>
    </source>
</evidence>
<dbReference type="Pfam" id="PF00989">
    <property type="entry name" value="PAS"/>
    <property type="match status" value="1"/>
</dbReference>
<dbReference type="Gene3D" id="3.30.450.20">
    <property type="entry name" value="PAS domain"/>
    <property type="match status" value="1"/>
</dbReference>
<evidence type="ECO:0000259" key="12">
    <source>
        <dbReference type="PROSITE" id="PS50112"/>
    </source>
</evidence>
<dbReference type="InterPro" id="IPR000014">
    <property type="entry name" value="PAS"/>
</dbReference>
<dbReference type="InterPro" id="IPR035965">
    <property type="entry name" value="PAS-like_dom_sf"/>
</dbReference>
<evidence type="ECO:0000259" key="11">
    <source>
        <dbReference type="PROSITE" id="PS50109"/>
    </source>
</evidence>
<accession>A0A6G7YPK4</accession>
<keyword evidence="4" id="KW-0808">Transferase</keyword>
<dbReference type="KEGG" id="spii:G7077_06935"/>
<dbReference type="SUPFAM" id="SSF55874">
    <property type="entry name" value="ATPase domain of HSP90 chaperone/DNA topoisomerase II/histidine kinase"/>
    <property type="match status" value="1"/>
</dbReference>
<dbReference type="InterPro" id="IPR036097">
    <property type="entry name" value="HisK_dim/P_sf"/>
</dbReference>
<evidence type="ECO:0000256" key="9">
    <source>
        <dbReference type="ARBA" id="ARBA00059827"/>
    </source>
</evidence>
<evidence type="ECO:0000256" key="8">
    <source>
        <dbReference type="ARBA" id="ARBA00023012"/>
    </source>
</evidence>
<evidence type="ECO:0000313" key="13">
    <source>
        <dbReference type="EMBL" id="QIK78672.1"/>
    </source>
</evidence>
<dbReference type="SMART" id="SM00387">
    <property type="entry name" value="HATPase_c"/>
    <property type="match status" value="1"/>
</dbReference>
<dbReference type="Gene3D" id="3.30.565.10">
    <property type="entry name" value="Histidine kinase-like ATPase, C-terminal domain"/>
    <property type="match status" value="1"/>
</dbReference>
<keyword evidence="6" id="KW-0418">Kinase</keyword>
<dbReference type="PROSITE" id="PS50112">
    <property type="entry name" value="PAS"/>
    <property type="match status" value="1"/>
</dbReference>
<dbReference type="Gene3D" id="1.10.287.130">
    <property type="match status" value="1"/>
</dbReference>
<dbReference type="AlphaFoldDB" id="A0A6G7YPK4"/>
<dbReference type="InterPro" id="IPR005467">
    <property type="entry name" value="His_kinase_dom"/>
</dbReference>
<dbReference type="GO" id="GO:0000155">
    <property type="term" value="F:phosphorelay sensor kinase activity"/>
    <property type="evidence" value="ECO:0007669"/>
    <property type="project" value="InterPro"/>
</dbReference>
<dbReference type="InterPro" id="IPR003594">
    <property type="entry name" value="HATPase_dom"/>
</dbReference>
<dbReference type="InterPro" id="IPR003661">
    <property type="entry name" value="HisK_dim/P_dom"/>
</dbReference>
<dbReference type="SMART" id="SM00388">
    <property type="entry name" value="HisKA"/>
    <property type="match status" value="1"/>
</dbReference>
<keyword evidence="5" id="KW-0547">Nucleotide-binding</keyword>
<evidence type="ECO:0000256" key="3">
    <source>
        <dbReference type="ARBA" id="ARBA00022553"/>
    </source>
</evidence>
<dbReference type="GO" id="GO:0005524">
    <property type="term" value="F:ATP binding"/>
    <property type="evidence" value="ECO:0007669"/>
    <property type="project" value="UniProtKB-KW"/>
</dbReference>
<gene>
    <name evidence="13" type="ORF">G7077_06935</name>
</gene>
<evidence type="ECO:0000256" key="7">
    <source>
        <dbReference type="ARBA" id="ARBA00022840"/>
    </source>
</evidence>
<dbReference type="CDD" id="cd00082">
    <property type="entry name" value="HisKA"/>
    <property type="match status" value="1"/>
</dbReference>
<evidence type="ECO:0000256" key="2">
    <source>
        <dbReference type="ARBA" id="ARBA00012438"/>
    </source>
</evidence>
<dbReference type="PANTHER" id="PTHR43065">
    <property type="entry name" value="SENSOR HISTIDINE KINASE"/>
    <property type="match status" value="1"/>
</dbReference>
<dbReference type="PRINTS" id="PR00344">
    <property type="entry name" value="BCTRLSENSOR"/>
</dbReference>
<name>A0A6G7YPK4_9SPHN</name>
<sequence>MLLNAPMDRAENSVDDGEAHLRSILATVPDAMVVIDERGGILSFSAAAEKLFGFSEAEVLGENVAMLMPSPDRERHDGYLKHYRATGERKIIGIGRVTTALHRDGYTFPIELSIGEAWIGEKRIFTGFIHDITRRQKTELTLQDLQSELAHVGRVSEMGTLASSLAHELNQPLTAIATYCEGARSLLSRQPDDATLDMVREALDDAAQQALRAGMIVKRLREFVSRGDTERRAENLPRLISEANALALVGSREYGIEVQVELDPAAEQVFIDRIQIQQVLVNLIRNGMDAMMDSKDRMLLIRSDAGPVGFVTVSVEDSGTGITHELADQLFQPFVTSKESGMGIGLSICRTIVEAHGGRIWFEPAADCGTIFQFTLPVAGASR</sequence>
<evidence type="ECO:0000256" key="5">
    <source>
        <dbReference type="ARBA" id="ARBA00022741"/>
    </source>
</evidence>
<evidence type="ECO:0000256" key="4">
    <source>
        <dbReference type="ARBA" id="ARBA00022679"/>
    </source>
</evidence>
<dbReference type="InterPro" id="IPR036890">
    <property type="entry name" value="HATPase_C_sf"/>
</dbReference>
<dbReference type="Pfam" id="PF00512">
    <property type="entry name" value="HisKA"/>
    <property type="match status" value="1"/>
</dbReference>
<keyword evidence="14" id="KW-1185">Reference proteome</keyword>
<dbReference type="CDD" id="cd00130">
    <property type="entry name" value="PAS"/>
    <property type="match status" value="1"/>
</dbReference>
<dbReference type="PROSITE" id="PS50109">
    <property type="entry name" value="HIS_KIN"/>
    <property type="match status" value="1"/>
</dbReference>
<comment type="catalytic activity">
    <reaction evidence="1">
        <text>ATP + protein L-histidine = ADP + protein N-phospho-L-histidine.</text>
        <dbReference type="EC" id="2.7.13.3"/>
    </reaction>
</comment>
<dbReference type="PANTHER" id="PTHR43065:SF10">
    <property type="entry name" value="PEROXIDE STRESS-ACTIVATED HISTIDINE KINASE MAK3"/>
    <property type="match status" value="1"/>
</dbReference>
<proteinExistence type="predicted"/>
<feature type="domain" description="PAS" evidence="12">
    <location>
        <begin position="17"/>
        <end position="72"/>
    </location>
</feature>
<dbReference type="SMART" id="SM00091">
    <property type="entry name" value="PAS"/>
    <property type="match status" value="1"/>
</dbReference>